<dbReference type="Gene3D" id="3.30.70.1290">
    <property type="entry name" value="Transposase IS200-like"/>
    <property type="match status" value="1"/>
</dbReference>
<dbReference type="AlphaFoldDB" id="A0A8A4TMH8"/>
<dbReference type="GO" id="GO:0003677">
    <property type="term" value="F:DNA binding"/>
    <property type="evidence" value="ECO:0007669"/>
    <property type="project" value="InterPro"/>
</dbReference>
<evidence type="ECO:0008006" key="3">
    <source>
        <dbReference type="Google" id="ProtNLM"/>
    </source>
</evidence>
<dbReference type="GO" id="GO:0004803">
    <property type="term" value="F:transposase activity"/>
    <property type="evidence" value="ECO:0007669"/>
    <property type="project" value="InterPro"/>
</dbReference>
<dbReference type="Proteomes" id="UP000663929">
    <property type="component" value="Chromosome"/>
</dbReference>
<reference evidence="1" key="1">
    <citation type="submission" date="2021-03" db="EMBL/GenBank/DDBJ databases">
        <title>Acanthopleuribacteraceae sp. M133.</title>
        <authorList>
            <person name="Wang G."/>
        </authorList>
    </citation>
    <scope>NUCLEOTIDE SEQUENCE</scope>
    <source>
        <strain evidence="1">M133</strain>
    </source>
</reference>
<dbReference type="KEGG" id="scor:J3U87_34645"/>
<gene>
    <name evidence="1" type="ORF">J3U87_34645</name>
</gene>
<accession>A0A8A4TMH8</accession>
<proteinExistence type="predicted"/>
<protein>
    <recommendedName>
        <fullName evidence="3">Transposase IS200-like domain-containing protein</fullName>
    </recommendedName>
</protein>
<evidence type="ECO:0000313" key="2">
    <source>
        <dbReference type="Proteomes" id="UP000663929"/>
    </source>
</evidence>
<dbReference type="InterPro" id="IPR036515">
    <property type="entry name" value="Transposase_17_sf"/>
</dbReference>
<dbReference type="PANTHER" id="PTHR34322:SF2">
    <property type="entry name" value="TRANSPOSASE IS200-LIKE DOMAIN-CONTAINING PROTEIN"/>
    <property type="match status" value="1"/>
</dbReference>
<dbReference type="PANTHER" id="PTHR34322">
    <property type="entry name" value="TRANSPOSASE, Y1_TNP DOMAIN-CONTAINING"/>
    <property type="match status" value="1"/>
</dbReference>
<organism evidence="1 2">
    <name type="scientific">Sulfidibacter corallicola</name>
    <dbReference type="NCBI Taxonomy" id="2818388"/>
    <lineage>
        <taxon>Bacteria</taxon>
        <taxon>Pseudomonadati</taxon>
        <taxon>Acidobacteriota</taxon>
        <taxon>Holophagae</taxon>
        <taxon>Acanthopleuribacterales</taxon>
        <taxon>Acanthopleuribacteraceae</taxon>
        <taxon>Sulfidibacter</taxon>
    </lineage>
</organism>
<evidence type="ECO:0000313" key="1">
    <source>
        <dbReference type="EMBL" id="QTD50753.1"/>
    </source>
</evidence>
<dbReference type="RefSeq" id="WP_237380721.1">
    <property type="nucleotide sequence ID" value="NZ_CP071793.1"/>
</dbReference>
<sequence>MTKARSSIVKDGVEGIYHCISQCVRRAFLCGRDTHTDRNYEYRKQWLRHRLIDLTDILLIDVCSYAFMGNHLHVILRNRPDLATTCSGQDIARRWLCLFPKRRNAINQPEQQSAEELASILVENGRVTTRKSEVMMQVTWSDLYKQIDTVIPSFSKKAENSFFFTPDRLDEILKSENFTCSPLIPTSINNDTDNQLFRKHFSKIFPSGLIYLVNDSCFSSGGSPYATDANQIGTFFEYYLSKRKRCFFDGGDVIILNFDTLRVGIYHHSEYTYHYSVSPS</sequence>
<name>A0A8A4TMH8_SULCO</name>
<keyword evidence="2" id="KW-1185">Reference proteome</keyword>
<dbReference type="GO" id="GO:0006313">
    <property type="term" value="P:DNA transposition"/>
    <property type="evidence" value="ECO:0007669"/>
    <property type="project" value="InterPro"/>
</dbReference>
<dbReference type="EMBL" id="CP071793">
    <property type="protein sequence ID" value="QTD50753.1"/>
    <property type="molecule type" value="Genomic_DNA"/>
</dbReference>